<dbReference type="WBParaSite" id="L893_g12873.t1">
    <property type="protein sequence ID" value="L893_g12873.t1"/>
    <property type="gene ID" value="L893_g12873"/>
</dbReference>
<proteinExistence type="predicted"/>
<keyword evidence="2" id="KW-1185">Reference proteome</keyword>
<protein>
    <submittedName>
        <fullName evidence="3">Uncharacterized protein</fullName>
    </submittedName>
</protein>
<accession>A0A1I7Y5N2</accession>
<feature type="coiled-coil region" evidence="1">
    <location>
        <begin position="112"/>
        <end position="145"/>
    </location>
</feature>
<dbReference type="AlphaFoldDB" id="A0A1I7Y5N2"/>
<evidence type="ECO:0000313" key="3">
    <source>
        <dbReference type="WBParaSite" id="L893_g12873.t1"/>
    </source>
</evidence>
<evidence type="ECO:0000313" key="2">
    <source>
        <dbReference type="Proteomes" id="UP000095287"/>
    </source>
</evidence>
<evidence type="ECO:0000256" key="1">
    <source>
        <dbReference type="SAM" id="Coils"/>
    </source>
</evidence>
<name>A0A1I7Y5N2_9BILA</name>
<dbReference type="Proteomes" id="UP000095287">
    <property type="component" value="Unplaced"/>
</dbReference>
<sequence>MGFLTGPALAFVNSLPNDVRNSYKKLITALWERFNYTEAQATRELARAKQKPFEPAELFAEKILRLVNRAYSVPAGYTTDQQAKIKMRMFINGLRKDTKRVIDRLAVKPKTMKEALEAVREEERLQDDEKELDELTREQLDALINKKIAGQINNISFNRSNSYPNLQYDHEEFFSSEEQDFDQYEEEIPDPYDNNENTYLTEDVDPYPDDECDHSCPDPNCDCHCHQFQSHDSSYGLSNNN</sequence>
<organism evidence="2 3">
    <name type="scientific">Steinernema glaseri</name>
    <dbReference type="NCBI Taxonomy" id="37863"/>
    <lineage>
        <taxon>Eukaryota</taxon>
        <taxon>Metazoa</taxon>
        <taxon>Ecdysozoa</taxon>
        <taxon>Nematoda</taxon>
        <taxon>Chromadorea</taxon>
        <taxon>Rhabditida</taxon>
        <taxon>Tylenchina</taxon>
        <taxon>Panagrolaimomorpha</taxon>
        <taxon>Strongyloidoidea</taxon>
        <taxon>Steinernematidae</taxon>
        <taxon>Steinernema</taxon>
    </lineage>
</organism>
<keyword evidence="1" id="KW-0175">Coiled coil</keyword>
<reference evidence="3" key="1">
    <citation type="submission" date="2016-11" db="UniProtKB">
        <authorList>
            <consortium name="WormBaseParasite"/>
        </authorList>
    </citation>
    <scope>IDENTIFICATION</scope>
</reference>